<comment type="caution">
    <text evidence="1">The sequence shown here is derived from an EMBL/GenBank/DDBJ whole genome shotgun (WGS) entry which is preliminary data.</text>
</comment>
<dbReference type="PANTHER" id="PTHR47070:SF2">
    <property type="entry name" value="OS06G0206100 PROTEIN"/>
    <property type="match status" value="1"/>
</dbReference>
<gene>
    <name evidence="1" type="ORF">LITE_LOCUS17996</name>
</gene>
<accession>A0AAV0KBP5</accession>
<keyword evidence="2" id="KW-1185">Reference proteome</keyword>
<name>A0AAV0KBP5_9ROSI</name>
<protein>
    <submittedName>
        <fullName evidence="1">Uncharacterized protein</fullName>
    </submittedName>
</protein>
<dbReference type="AlphaFoldDB" id="A0AAV0KBP5"/>
<dbReference type="PANTHER" id="PTHR47070">
    <property type="entry name" value="HYDROXYPROLINE-RICH GLYCOPROTEIN-LIKE"/>
    <property type="match status" value="1"/>
</dbReference>
<sequence>MVQQQQPQPIAAQMYQQVHMPHFANMMPFRQFVSPVYLPQMAMAGYSSNAAAYAHPSNGSSYVLMPGGGSHLNTNGLKYGVQQFKTVPGSSPSAYGNFTSPTGYAMNAPGVVGNGTGLEDPSRAETSEMWIQNPRDLPGMQSAAQYYNMTGQSPHAAAYLPSHAGHASFNAAAAQSSHMQYPGLYPSAQPAGMANPHHMGPPVMGGGVGVAQAAPGGQVGAYQQQPQLGHLNWTTNF</sequence>
<evidence type="ECO:0000313" key="2">
    <source>
        <dbReference type="Proteomes" id="UP001154282"/>
    </source>
</evidence>
<dbReference type="EMBL" id="CAMGYJ010000005">
    <property type="protein sequence ID" value="CAI0419446.1"/>
    <property type="molecule type" value="Genomic_DNA"/>
</dbReference>
<proteinExistence type="predicted"/>
<reference evidence="1" key="1">
    <citation type="submission" date="2022-08" db="EMBL/GenBank/DDBJ databases">
        <authorList>
            <person name="Gutierrez-Valencia J."/>
        </authorList>
    </citation>
    <scope>NUCLEOTIDE SEQUENCE</scope>
</reference>
<evidence type="ECO:0000313" key="1">
    <source>
        <dbReference type="EMBL" id="CAI0419446.1"/>
    </source>
</evidence>
<dbReference type="Proteomes" id="UP001154282">
    <property type="component" value="Unassembled WGS sequence"/>
</dbReference>
<organism evidence="1 2">
    <name type="scientific">Linum tenue</name>
    <dbReference type="NCBI Taxonomy" id="586396"/>
    <lineage>
        <taxon>Eukaryota</taxon>
        <taxon>Viridiplantae</taxon>
        <taxon>Streptophyta</taxon>
        <taxon>Embryophyta</taxon>
        <taxon>Tracheophyta</taxon>
        <taxon>Spermatophyta</taxon>
        <taxon>Magnoliopsida</taxon>
        <taxon>eudicotyledons</taxon>
        <taxon>Gunneridae</taxon>
        <taxon>Pentapetalae</taxon>
        <taxon>rosids</taxon>
        <taxon>fabids</taxon>
        <taxon>Malpighiales</taxon>
        <taxon>Linaceae</taxon>
        <taxon>Linum</taxon>
    </lineage>
</organism>